<accession>A0A3L8RWK1</accession>
<dbReference type="Proteomes" id="UP000276834">
    <property type="component" value="Unassembled WGS sequence"/>
</dbReference>
<feature type="region of interest" description="Disordered" evidence="1">
    <location>
        <begin position="94"/>
        <end position="113"/>
    </location>
</feature>
<evidence type="ECO:0000313" key="3">
    <source>
        <dbReference type="Proteomes" id="UP000276834"/>
    </source>
</evidence>
<evidence type="ECO:0000313" key="2">
    <source>
        <dbReference type="EMBL" id="RLV89140.1"/>
    </source>
</evidence>
<reference evidence="2 3" key="1">
    <citation type="journal article" date="2018" name="Proc. R. Soc. B">
        <title>A non-coding region near Follistatin controls head colour polymorphism in the Gouldian finch.</title>
        <authorList>
            <person name="Toomey M.B."/>
            <person name="Marques C.I."/>
            <person name="Andrade P."/>
            <person name="Araujo P.M."/>
            <person name="Sabatino S."/>
            <person name="Gazda M.A."/>
            <person name="Afonso S."/>
            <person name="Lopes R.J."/>
            <person name="Corbo J.C."/>
            <person name="Carneiro M."/>
        </authorList>
    </citation>
    <scope>NUCLEOTIDE SEQUENCE [LARGE SCALE GENOMIC DNA]</scope>
    <source>
        <strain evidence="2">Red01</strain>
        <tissue evidence="2">Muscle</tissue>
    </source>
</reference>
<dbReference type="EMBL" id="QUSF01000157">
    <property type="protein sequence ID" value="RLV89140.1"/>
    <property type="molecule type" value="Genomic_DNA"/>
</dbReference>
<organism evidence="2 3">
    <name type="scientific">Chloebia gouldiae</name>
    <name type="common">Gouldian finch</name>
    <name type="synonym">Erythrura gouldiae</name>
    <dbReference type="NCBI Taxonomy" id="44316"/>
    <lineage>
        <taxon>Eukaryota</taxon>
        <taxon>Metazoa</taxon>
        <taxon>Chordata</taxon>
        <taxon>Craniata</taxon>
        <taxon>Vertebrata</taxon>
        <taxon>Euteleostomi</taxon>
        <taxon>Archelosauria</taxon>
        <taxon>Archosauria</taxon>
        <taxon>Dinosauria</taxon>
        <taxon>Saurischia</taxon>
        <taxon>Theropoda</taxon>
        <taxon>Coelurosauria</taxon>
        <taxon>Aves</taxon>
        <taxon>Neognathae</taxon>
        <taxon>Neoaves</taxon>
        <taxon>Telluraves</taxon>
        <taxon>Australaves</taxon>
        <taxon>Passeriformes</taxon>
        <taxon>Passeroidea</taxon>
        <taxon>Passeridae</taxon>
        <taxon>Chloebia</taxon>
    </lineage>
</organism>
<evidence type="ECO:0000256" key="1">
    <source>
        <dbReference type="SAM" id="MobiDB-lite"/>
    </source>
</evidence>
<protein>
    <submittedName>
        <fullName evidence="2">Uncharacterized protein</fullName>
    </submittedName>
</protein>
<comment type="caution">
    <text evidence="2">The sequence shown here is derived from an EMBL/GenBank/DDBJ whole genome shotgun (WGS) entry which is preliminary data.</text>
</comment>
<keyword evidence="3" id="KW-1185">Reference proteome</keyword>
<sequence length="113" mass="12027">MGSAGSSLFFIPMGCSKRDRTPCPVSPPQENLKKGKELGNGLFWDVPVLEMSSPPAHVLVPHQQLSASQGLGRCLWLEKQLFLYLLDFLAAGKSQRSAPPGAPAAGGKSLPVK</sequence>
<proteinExistence type="predicted"/>
<gene>
    <name evidence="2" type="ORF">DV515_00015043</name>
</gene>
<dbReference type="AlphaFoldDB" id="A0A3L8RWK1"/>
<name>A0A3L8RWK1_CHLGU</name>